<dbReference type="PROSITE" id="PS50199">
    <property type="entry name" value="ZF_RANBP2_2"/>
    <property type="match status" value="1"/>
</dbReference>
<keyword evidence="3" id="KW-0862">Zinc</keyword>
<dbReference type="PROSITE" id="PS01358">
    <property type="entry name" value="ZF_RANBP2_1"/>
    <property type="match status" value="1"/>
</dbReference>
<organism evidence="6 7">
    <name type="scientific">Nonomuraea rosea</name>
    <dbReference type="NCBI Taxonomy" id="638574"/>
    <lineage>
        <taxon>Bacteria</taxon>
        <taxon>Bacillati</taxon>
        <taxon>Actinomycetota</taxon>
        <taxon>Actinomycetes</taxon>
        <taxon>Streptosporangiales</taxon>
        <taxon>Streptosporangiaceae</taxon>
        <taxon>Nonomuraea</taxon>
    </lineage>
</organism>
<protein>
    <recommendedName>
        <fullName evidence="5">RanBP2-type domain-containing protein</fullName>
    </recommendedName>
</protein>
<accession>A0ABP6XN00</accession>
<evidence type="ECO:0000256" key="4">
    <source>
        <dbReference type="SAM" id="Phobius"/>
    </source>
</evidence>
<keyword evidence="1" id="KW-0479">Metal-binding</keyword>
<proteinExistence type="predicted"/>
<evidence type="ECO:0000313" key="7">
    <source>
        <dbReference type="Proteomes" id="UP001500630"/>
    </source>
</evidence>
<evidence type="ECO:0000256" key="2">
    <source>
        <dbReference type="ARBA" id="ARBA00022771"/>
    </source>
</evidence>
<dbReference type="EMBL" id="BAABDQ010000013">
    <property type="protein sequence ID" value="GAA3569907.1"/>
    <property type="molecule type" value="Genomic_DNA"/>
</dbReference>
<name>A0ABP6XN00_9ACTN</name>
<evidence type="ECO:0000259" key="5">
    <source>
        <dbReference type="PROSITE" id="PS50199"/>
    </source>
</evidence>
<gene>
    <name evidence="6" type="ORF">GCM10022419_058500</name>
</gene>
<dbReference type="InterPro" id="IPR001876">
    <property type="entry name" value="Znf_RanBP2"/>
</dbReference>
<evidence type="ECO:0000256" key="3">
    <source>
        <dbReference type="ARBA" id="ARBA00022833"/>
    </source>
</evidence>
<keyword evidence="4" id="KW-0812">Transmembrane</keyword>
<reference evidence="7" key="1">
    <citation type="journal article" date="2019" name="Int. J. Syst. Evol. Microbiol.">
        <title>The Global Catalogue of Microorganisms (GCM) 10K type strain sequencing project: providing services to taxonomists for standard genome sequencing and annotation.</title>
        <authorList>
            <consortium name="The Broad Institute Genomics Platform"/>
            <consortium name="The Broad Institute Genome Sequencing Center for Infectious Disease"/>
            <person name="Wu L."/>
            <person name="Ma J."/>
        </authorList>
    </citation>
    <scope>NUCLEOTIDE SEQUENCE [LARGE SCALE GENOMIC DNA]</scope>
    <source>
        <strain evidence="7">JCM 17326</strain>
    </source>
</reference>
<comment type="caution">
    <text evidence="6">The sequence shown here is derived from an EMBL/GenBank/DDBJ whole genome shotgun (WGS) entry which is preliminary data.</text>
</comment>
<keyword evidence="4" id="KW-0472">Membrane</keyword>
<keyword evidence="7" id="KW-1185">Reference proteome</keyword>
<evidence type="ECO:0000313" key="6">
    <source>
        <dbReference type="EMBL" id="GAA3569907.1"/>
    </source>
</evidence>
<dbReference type="RefSeq" id="WP_345566653.1">
    <property type="nucleotide sequence ID" value="NZ_BAABDQ010000013.1"/>
</dbReference>
<sequence>MNGVTTTWRCSLCDVWNATADTSCRCCDTVRRTATEPPPALFFAPPPLPVMPPPPPPVMPLPVMPPPFLPRPMPPPAYRSSSTSGFAGCVIAVLIVAFLCALVLMLGLLAGVRARAPSSAPRSGPPVVTTPVVQAVACPGGVARLIPDGGADLVAAYDAGDKHIVICRTATGELYYYGQYVGRDGTGLLMRAQETAAGLLARNGSYLYEIRGDEVVVSVNGREILRELLVATSPRFP</sequence>
<keyword evidence="2" id="KW-0863">Zinc-finger</keyword>
<feature type="domain" description="RanBP2-type" evidence="5">
    <location>
        <begin position="1"/>
        <end position="33"/>
    </location>
</feature>
<evidence type="ECO:0000256" key="1">
    <source>
        <dbReference type="ARBA" id="ARBA00022723"/>
    </source>
</evidence>
<feature type="transmembrane region" description="Helical" evidence="4">
    <location>
        <begin position="85"/>
        <end position="112"/>
    </location>
</feature>
<keyword evidence="4" id="KW-1133">Transmembrane helix</keyword>
<dbReference type="Proteomes" id="UP001500630">
    <property type="component" value="Unassembled WGS sequence"/>
</dbReference>